<dbReference type="Proteomes" id="UP000241595">
    <property type="component" value="Unassembled WGS sequence"/>
</dbReference>
<dbReference type="OrthoDB" id="4419061at2"/>
<dbReference type="SMART" id="SM00507">
    <property type="entry name" value="HNHc"/>
    <property type="match status" value="1"/>
</dbReference>
<feature type="domain" description="HNH nuclease" evidence="2">
    <location>
        <begin position="352"/>
        <end position="404"/>
    </location>
</feature>
<protein>
    <recommendedName>
        <fullName evidence="2">HNH nuclease domain-containing protein</fullName>
    </recommendedName>
</protein>
<feature type="region of interest" description="Disordered" evidence="1">
    <location>
        <begin position="93"/>
        <end position="116"/>
    </location>
</feature>
<reference evidence="3 4" key="1">
    <citation type="submission" date="2017-01" db="EMBL/GenBank/DDBJ databases">
        <authorList>
            <consortium name="Urmite Genomes"/>
        </authorList>
    </citation>
    <scope>NUCLEOTIDE SEQUENCE [LARGE SCALE GENOMIC DNA]</scope>
    <source>
        <strain evidence="3 4">AB308</strain>
    </source>
</reference>
<dbReference type="AlphaFoldDB" id="A0A2U3N670"/>
<evidence type="ECO:0000256" key="1">
    <source>
        <dbReference type="SAM" id="MobiDB-lite"/>
    </source>
</evidence>
<sequence>MGTSSREEIVEVFRALDHDAERLCALSFDVFTTPERLRALEHLERVARRLRTPEHALINELGARASKEELGGTLRSALADRLRITRAEAGRRVDEAEDLGERRSLTGEPLAPQLSATAAGQREGLIGDGHVKVIRSFFAHLPTEVDLFTRQAAEADLAEKAREYRPDELAKYARRIMACLDPDGEFSDAERARQRGITLGEQQFDGMSRISGLVTPELRAAIEACLAKLAAPGACNPEDETPVVDEAPDEDAVRRDRRSQAQRNHDGFLAGLRGLFASGRLGQHNGLPVSIVVTTTLKELEAAAGKALTAGGTLVPISDVIRWAGHAHHYLAIFDNGKALALHHTKRLASPAQRIVLYARDRGCTKPGCDAPAYHSQVHHIRGWAATRRTDIDDLTLACGPDNRLAEQGWTTRTNARGETEWIPPPHLDRGQPRTNTFHHPEKLLHHEDDDEDGERERAAS</sequence>
<dbReference type="RefSeq" id="WP_077097568.1">
    <property type="nucleotide sequence ID" value="NZ_LT717698.1"/>
</dbReference>
<feature type="region of interest" description="Disordered" evidence="1">
    <location>
        <begin position="409"/>
        <end position="461"/>
    </location>
</feature>
<dbReference type="EMBL" id="FTRV01000009">
    <property type="protein sequence ID" value="SPM27016.1"/>
    <property type="molecule type" value="Genomic_DNA"/>
</dbReference>
<dbReference type="CDD" id="cd00085">
    <property type="entry name" value="HNHc"/>
    <property type="match status" value="1"/>
</dbReference>
<evidence type="ECO:0000259" key="2">
    <source>
        <dbReference type="SMART" id="SM00507"/>
    </source>
</evidence>
<accession>A0A2U3N670</accession>
<dbReference type="STRING" id="1841859.GCA_900157385_00487"/>
<keyword evidence="4" id="KW-1185">Reference proteome</keyword>
<evidence type="ECO:0000313" key="4">
    <source>
        <dbReference type="Proteomes" id="UP000241595"/>
    </source>
</evidence>
<dbReference type="InterPro" id="IPR003615">
    <property type="entry name" value="HNH_nuc"/>
</dbReference>
<organism evidence="3 4">
    <name type="scientific">Mycobacterium terramassiliense</name>
    <dbReference type="NCBI Taxonomy" id="1841859"/>
    <lineage>
        <taxon>Bacteria</taxon>
        <taxon>Bacillati</taxon>
        <taxon>Actinomycetota</taxon>
        <taxon>Actinomycetes</taxon>
        <taxon>Mycobacteriales</taxon>
        <taxon>Mycobacteriaceae</taxon>
        <taxon>Mycobacterium</taxon>
    </lineage>
</organism>
<dbReference type="Pfam" id="PF02720">
    <property type="entry name" value="DUF222"/>
    <property type="match status" value="1"/>
</dbReference>
<evidence type="ECO:0000313" key="3">
    <source>
        <dbReference type="EMBL" id="SPM27016.1"/>
    </source>
</evidence>
<name>A0A2U3N670_9MYCO</name>
<feature type="compositionally biased region" description="Basic and acidic residues" evidence="1">
    <location>
        <begin position="439"/>
        <end position="448"/>
    </location>
</feature>
<dbReference type="InterPro" id="IPR003870">
    <property type="entry name" value="DUF222"/>
</dbReference>
<gene>
    <name evidence="3" type="ORF">MTAB308_491</name>
</gene>
<feature type="compositionally biased region" description="Basic and acidic residues" evidence="1">
    <location>
        <begin position="93"/>
        <end position="105"/>
    </location>
</feature>
<proteinExistence type="predicted"/>